<reference evidence="1 2" key="1">
    <citation type="journal article" date="2024" name="G3 (Bethesda)">
        <title>Genome assembly of Hibiscus sabdariffa L. provides insights into metabolisms of medicinal natural products.</title>
        <authorList>
            <person name="Kim T."/>
        </authorList>
    </citation>
    <scope>NUCLEOTIDE SEQUENCE [LARGE SCALE GENOMIC DNA]</scope>
    <source>
        <strain evidence="1">TK-2024</strain>
        <tissue evidence="1">Old leaves</tissue>
    </source>
</reference>
<sequence>MKGGVLSKLLVLVKWNRRRKQIRAGNRKLNKSVSRKIKGQDSKLIEGVSWVDMVCKGLKDGIGPIDVVNDDKKDKLIGFTDDEEKGLCGELNAMSFRASEDMHCMGLYTLDDLRGSTEPVKSIKKKSAWEAGVDGKHCSQGAGLEDP</sequence>
<keyword evidence="2" id="KW-1185">Reference proteome</keyword>
<comment type="caution">
    <text evidence="1">The sequence shown here is derived from an EMBL/GenBank/DDBJ whole genome shotgun (WGS) entry which is preliminary data.</text>
</comment>
<evidence type="ECO:0000313" key="2">
    <source>
        <dbReference type="Proteomes" id="UP001396334"/>
    </source>
</evidence>
<gene>
    <name evidence="1" type="ORF">V6N11_020346</name>
</gene>
<organism evidence="1 2">
    <name type="scientific">Hibiscus sabdariffa</name>
    <name type="common">roselle</name>
    <dbReference type="NCBI Taxonomy" id="183260"/>
    <lineage>
        <taxon>Eukaryota</taxon>
        <taxon>Viridiplantae</taxon>
        <taxon>Streptophyta</taxon>
        <taxon>Embryophyta</taxon>
        <taxon>Tracheophyta</taxon>
        <taxon>Spermatophyta</taxon>
        <taxon>Magnoliopsida</taxon>
        <taxon>eudicotyledons</taxon>
        <taxon>Gunneridae</taxon>
        <taxon>Pentapetalae</taxon>
        <taxon>rosids</taxon>
        <taxon>malvids</taxon>
        <taxon>Malvales</taxon>
        <taxon>Malvaceae</taxon>
        <taxon>Malvoideae</taxon>
        <taxon>Hibiscus</taxon>
    </lineage>
</organism>
<dbReference type="Proteomes" id="UP001396334">
    <property type="component" value="Unassembled WGS sequence"/>
</dbReference>
<dbReference type="EMBL" id="JBBPBN010000043">
    <property type="protein sequence ID" value="KAK8996850.1"/>
    <property type="molecule type" value="Genomic_DNA"/>
</dbReference>
<protein>
    <submittedName>
        <fullName evidence="1">Uncharacterized protein</fullName>
    </submittedName>
</protein>
<name>A0ABR2Q873_9ROSI</name>
<proteinExistence type="predicted"/>
<evidence type="ECO:0000313" key="1">
    <source>
        <dbReference type="EMBL" id="KAK8996850.1"/>
    </source>
</evidence>
<accession>A0ABR2Q873</accession>